<dbReference type="Gene3D" id="3.20.20.370">
    <property type="entry name" value="Glycoside hydrolase/deacetylase"/>
    <property type="match status" value="1"/>
</dbReference>
<dbReference type="SUPFAM" id="SSF88713">
    <property type="entry name" value="Glycoside hydrolase/deacetylase"/>
    <property type="match status" value="1"/>
</dbReference>
<comment type="caution">
    <text evidence="1">The sequence shown here is derived from an EMBL/GenBank/DDBJ whole genome shotgun (WGS) entry which is preliminary data.</text>
</comment>
<dbReference type="RefSeq" id="WP_215341320.1">
    <property type="nucleotide sequence ID" value="NZ_JAGSGD010000001.1"/>
</dbReference>
<dbReference type="Proteomes" id="UP000622580">
    <property type="component" value="Unassembled WGS sequence"/>
</dbReference>
<dbReference type="AlphaFoldDB" id="A0A941D5K4"/>
<keyword evidence="2" id="KW-1185">Reference proteome</keyword>
<evidence type="ECO:0000313" key="2">
    <source>
        <dbReference type="Proteomes" id="UP000622580"/>
    </source>
</evidence>
<dbReference type="EMBL" id="JAGSGD010000001">
    <property type="protein sequence ID" value="MBR7620588.1"/>
    <property type="molecule type" value="Genomic_DNA"/>
</dbReference>
<dbReference type="GO" id="GO:0005975">
    <property type="term" value="P:carbohydrate metabolic process"/>
    <property type="evidence" value="ECO:0007669"/>
    <property type="project" value="InterPro"/>
</dbReference>
<name>A0A941D5K4_9CAUL</name>
<proteinExistence type="predicted"/>
<gene>
    <name evidence="1" type="ORF">JKL49_14435</name>
</gene>
<reference evidence="1" key="1">
    <citation type="submission" date="2021-04" db="EMBL/GenBank/DDBJ databases">
        <title>Draft genome assembly of strain Phenylobacterium sp. 20VBR1 using MiniION and Illumina platforms.</title>
        <authorList>
            <person name="Thomas F.A."/>
            <person name="Krishnan K.P."/>
            <person name="Sinha R.K."/>
        </authorList>
    </citation>
    <scope>NUCLEOTIDE SEQUENCE</scope>
    <source>
        <strain evidence="1">20VBR1</strain>
    </source>
</reference>
<sequence>MRWLLLQQELGRWRKAGRKPVLWWRDDDARAPSAELDRLLTAAAAHDTPLTLAVIPDGDLKALSARLAGETLVSVAQHGVDHQNRRDGPAAGEFPHAWMRIRVATQMRAGWAKVSGLPGAVQVFVPPWNDIHPELPAVLQDCGYIGWSAWAETAPLEKAPRVDTHVDLLRWRGGARFRGEGRILERLRELLAERRQAGLWAAPVGLLTHHLDHDEAAWRFLDRFIAWTQASGDIAWRALPDLLAELPVEISPVARKG</sequence>
<organism evidence="1 2">
    <name type="scientific">Phenylobacterium glaciei</name>
    <dbReference type="NCBI Taxonomy" id="2803784"/>
    <lineage>
        <taxon>Bacteria</taxon>
        <taxon>Pseudomonadati</taxon>
        <taxon>Pseudomonadota</taxon>
        <taxon>Alphaproteobacteria</taxon>
        <taxon>Caulobacterales</taxon>
        <taxon>Caulobacteraceae</taxon>
        <taxon>Phenylobacterium</taxon>
    </lineage>
</organism>
<dbReference type="InterPro" id="IPR011330">
    <property type="entry name" value="Glyco_hydro/deAcase_b/a-brl"/>
</dbReference>
<evidence type="ECO:0000313" key="1">
    <source>
        <dbReference type="EMBL" id="MBR7620588.1"/>
    </source>
</evidence>
<accession>A0A941D5K4</accession>
<protein>
    <submittedName>
        <fullName evidence="1">Polysaccharide deacetylase</fullName>
    </submittedName>
</protein>